<name>U1SH38_9BIFI</name>
<dbReference type="HOGENOM" id="CLU_208242_0_0_11"/>
<dbReference type="AlphaFoldDB" id="U1SH38"/>
<evidence type="ECO:0000313" key="2">
    <source>
        <dbReference type="Proteomes" id="UP000016519"/>
    </source>
</evidence>
<gene>
    <name evidence="1" type="ORF">HMPREF9244_01405</name>
</gene>
<keyword evidence="2" id="KW-1185">Reference proteome</keyword>
<protein>
    <submittedName>
        <fullName evidence="1">Uncharacterized protein</fullName>
    </submittedName>
</protein>
<sequence>MREVDTRNRYASFEAIFAHQNWHNRCMNRLSRMPESKSLSGVTQFQA</sequence>
<evidence type="ECO:0000313" key="1">
    <source>
        <dbReference type="EMBL" id="ERH29952.1"/>
    </source>
</evidence>
<organism evidence="1 2">
    <name type="scientific">Alloscardovia omnicolens F0580</name>
    <dbReference type="NCBI Taxonomy" id="1321816"/>
    <lineage>
        <taxon>Bacteria</taxon>
        <taxon>Bacillati</taxon>
        <taxon>Actinomycetota</taxon>
        <taxon>Actinomycetes</taxon>
        <taxon>Bifidobacteriales</taxon>
        <taxon>Bifidobacteriaceae</taxon>
        <taxon>Alloscardovia</taxon>
    </lineage>
</organism>
<reference evidence="1 2" key="1">
    <citation type="submission" date="2013-08" db="EMBL/GenBank/DDBJ databases">
        <authorList>
            <person name="Weinstock G."/>
            <person name="Sodergren E."/>
            <person name="Wylie T."/>
            <person name="Fulton L."/>
            <person name="Fulton R."/>
            <person name="Fronick C."/>
            <person name="O'Laughlin M."/>
            <person name="Godfrey J."/>
            <person name="Miner T."/>
            <person name="Herter B."/>
            <person name="Appelbaum E."/>
            <person name="Cordes M."/>
            <person name="Lek S."/>
            <person name="Wollam A."/>
            <person name="Pepin K.H."/>
            <person name="Palsikar V.B."/>
            <person name="Mitreva M."/>
            <person name="Wilson R.K."/>
        </authorList>
    </citation>
    <scope>NUCLEOTIDE SEQUENCE [LARGE SCALE GENOMIC DNA]</scope>
    <source>
        <strain evidence="1 2">F0580</strain>
    </source>
</reference>
<proteinExistence type="predicted"/>
<dbReference type="Proteomes" id="UP000016519">
    <property type="component" value="Unassembled WGS sequence"/>
</dbReference>
<comment type="caution">
    <text evidence="1">The sequence shown here is derived from an EMBL/GenBank/DDBJ whole genome shotgun (WGS) entry which is preliminary data.</text>
</comment>
<accession>U1SH38</accession>
<dbReference type="EMBL" id="AWSI01000039">
    <property type="protein sequence ID" value="ERH29952.1"/>
    <property type="molecule type" value="Genomic_DNA"/>
</dbReference>